<dbReference type="Pfam" id="PF18962">
    <property type="entry name" value="Por_Secre_tail"/>
    <property type="match status" value="1"/>
</dbReference>
<evidence type="ECO:0000313" key="6">
    <source>
        <dbReference type="EMBL" id="GGD16705.1"/>
    </source>
</evidence>
<name>A0A916XWC9_9FLAO</name>
<dbReference type="NCBIfam" id="TIGR04183">
    <property type="entry name" value="Por_Secre_tail"/>
    <property type="match status" value="1"/>
</dbReference>
<comment type="caution">
    <text evidence="6">The sequence shown here is derived from an EMBL/GenBank/DDBJ whole genome shotgun (WGS) entry which is preliminary data.</text>
</comment>
<evidence type="ECO:0008006" key="8">
    <source>
        <dbReference type="Google" id="ProtNLM"/>
    </source>
</evidence>
<feature type="chain" id="PRO_5038055374" description="Por secretion system C-terminal sorting domain-containing protein" evidence="2">
    <location>
        <begin position="20"/>
        <end position="1635"/>
    </location>
</feature>
<dbReference type="InterPro" id="IPR056600">
    <property type="entry name" value="GBD_T9SS_assoc"/>
</dbReference>
<dbReference type="InterPro" id="IPR044023">
    <property type="entry name" value="Ig_7"/>
</dbReference>
<feature type="domain" description="T9SS-like galactose binding" evidence="5">
    <location>
        <begin position="727"/>
        <end position="853"/>
    </location>
</feature>
<evidence type="ECO:0000259" key="3">
    <source>
        <dbReference type="Pfam" id="PF18962"/>
    </source>
</evidence>
<dbReference type="EMBL" id="BMFG01000001">
    <property type="protein sequence ID" value="GGD16705.1"/>
    <property type="molecule type" value="Genomic_DNA"/>
</dbReference>
<dbReference type="Proteomes" id="UP000625735">
    <property type="component" value="Unassembled WGS sequence"/>
</dbReference>
<dbReference type="InterPro" id="IPR026444">
    <property type="entry name" value="Secre_tail"/>
</dbReference>
<reference evidence="6" key="2">
    <citation type="submission" date="2020-09" db="EMBL/GenBank/DDBJ databases">
        <authorList>
            <person name="Sun Q."/>
            <person name="Zhou Y."/>
        </authorList>
    </citation>
    <scope>NUCLEOTIDE SEQUENCE</scope>
    <source>
        <strain evidence="6">CGMCC 1.12506</strain>
    </source>
</reference>
<reference evidence="6" key="1">
    <citation type="journal article" date="2014" name="Int. J. Syst. Evol. Microbiol.">
        <title>Complete genome sequence of Corynebacterium casei LMG S-19264T (=DSM 44701T), isolated from a smear-ripened cheese.</title>
        <authorList>
            <consortium name="US DOE Joint Genome Institute (JGI-PGF)"/>
            <person name="Walter F."/>
            <person name="Albersmeier A."/>
            <person name="Kalinowski J."/>
            <person name="Ruckert C."/>
        </authorList>
    </citation>
    <scope>NUCLEOTIDE SEQUENCE</scope>
    <source>
        <strain evidence="6">CGMCC 1.12506</strain>
    </source>
</reference>
<proteinExistence type="predicted"/>
<keyword evidence="7" id="KW-1185">Reference proteome</keyword>
<feature type="domain" description="T9SS-like galactose binding" evidence="5">
    <location>
        <begin position="863"/>
        <end position="968"/>
    </location>
</feature>
<feature type="domain" description="T9SS-like galactose binding" evidence="5">
    <location>
        <begin position="1412"/>
        <end position="1507"/>
    </location>
</feature>
<dbReference type="Pfam" id="PF19081">
    <property type="entry name" value="Ig_7"/>
    <property type="match status" value="1"/>
</dbReference>
<evidence type="ECO:0000256" key="1">
    <source>
        <dbReference type="ARBA" id="ARBA00022729"/>
    </source>
</evidence>
<gene>
    <name evidence="6" type="ORF">GCM10011343_04460</name>
</gene>
<dbReference type="RefSeq" id="WP_188360876.1">
    <property type="nucleotide sequence ID" value="NZ_BMFG01000001.1"/>
</dbReference>
<dbReference type="Pfam" id="PF23759">
    <property type="entry name" value="GBD_T9SS_assoc"/>
    <property type="match status" value="3"/>
</dbReference>
<keyword evidence="1 2" id="KW-0732">Signal</keyword>
<feature type="domain" description="Ig-like" evidence="4">
    <location>
        <begin position="1082"/>
        <end position="1150"/>
    </location>
</feature>
<protein>
    <recommendedName>
        <fullName evidence="8">Por secretion system C-terminal sorting domain-containing protein</fullName>
    </recommendedName>
</protein>
<dbReference type="Gene3D" id="2.60.120.380">
    <property type="match status" value="1"/>
</dbReference>
<accession>A0A916XWC9</accession>
<organism evidence="6 7">
    <name type="scientific">Flavobacterium orientale</name>
    <dbReference type="NCBI Taxonomy" id="1756020"/>
    <lineage>
        <taxon>Bacteria</taxon>
        <taxon>Pseudomonadati</taxon>
        <taxon>Bacteroidota</taxon>
        <taxon>Flavobacteriia</taxon>
        <taxon>Flavobacteriales</taxon>
        <taxon>Flavobacteriaceae</taxon>
        <taxon>Flavobacterium</taxon>
    </lineage>
</organism>
<evidence type="ECO:0000313" key="7">
    <source>
        <dbReference type="Proteomes" id="UP000625735"/>
    </source>
</evidence>
<feature type="signal peptide" evidence="2">
    <location>
        <begin position="1"/>
        <end position="19"/>
    </location>
</feature>
<sequence length="1635" mass="169429">MKKTYFCLLFLFAIVQVFSQTTYYSKSAATDFNDVATWSDTSDGTGASPASISSADNFIVANGSLLTLTSNASVRNLTISAGSLTISSNQLNVEIPSQRNASFVVNTGGSFIISNGNLNVNGNVYFADSSSFTQSGGIITVDGNDTGNAATSVPASLDIFAIGRNSTNPFIGTVNVTGGTIIIVDPHVHTAVGGGATNSGTTPGGNAFYYFGSAQVSFGVNHNLKFGDGVSTDAGGNAAYGFSHNIFPSGGRLLCGNIIIDAGIGTNRFVRPFYTGGVRGDLNIISGEFRMQTAFHIAGNVINNGLLTNTSTLTLGTFVNAIAGTSSSVQSISGSGQFSNSLTSATANTTSLTINNSNPAGVSISGYSSIIPQPSNSFSVSGTLTITNGRVAMDSNATFVVGIATPTAGTLNITNGGFVSGTTLARWWTNGGTGTATTAGTDPSTQAGRYPFLNAANEFRNAFLLRTTPSAGGLIAVTYNETAGTSNVSFLDDAYNVNLRTNDNWSVSALSGTPAAASHVLSLIAPNAFGFPIASPSNARIVRASSIVGTHQQGTTTPGAQRIISSFSDLTSEPFYLGINDSELLTDLPDYVSLQFPSNGTLDFGETLTVYGQVYEAGLTDVAPNIAGQAPGIQMWVGLSPLGQNTNPNTWTTWVPATWNSGHVSNNDEYQAQIGFALPSGTYYYATRFSLNGGNFVYGGIDSNGQGNFWNGTTYMSGVLTVNPLVNDECSGAVALTVNSDFSCTSMTQGTIAGATASPVDAAACGGTENDDVWFSFVATNTTHKIDLLNITGSTTDLYHSVWTGADCNSLTLVPGTCSDPNTSNPTGLVPGQTYYLRIYSWANAVHNSVFDVCIGTPPPPPANDECLNTVSLSVGQTVTSNLVSSTNLGATLSPDTPAPSCGSLNFTTTGKDVWYSVVIPASGNVIIETSAIIGGLTDSVMQVYSGTCGSLSAITCNDDIGGGNNLSRVTLTGRTPGEIVIVRVFGYNGTQGNYNISAYDCPSNTPAPTGDATQEFCNSATVADLEATGTAIKWYTTSAGGTALLATDALVDGQVYHASQTLTCESFARLAVTVTITNTAAPTGDATQDFCDDTLADLVVVGTNVIWYDLATGGNVLPDTTALVDGTTYYASQTVDGCESTSRLAVTVNEDCPLVGCLTGTLYPSATYTPATCDGVTSNTVAPDSWAGEYSNISVILGETYTFSSSVSTDFVTISDATGVTVLASGTQGLTWVSDLTGTIRFYLHTDSACGTQNVNRIKSIICGVASTDAPDYVSLQWPPVLNIAQGGSGTVYGQVYEAGLTDVAPNIVGQAPGITAWVGISPVGQNTNPNTWTTWVPATWNSGHVSNNDEYEATIGATLAPGTYYYATRFRLNTGPFVYGGIDSNNQGNFWDGTVYVSGVLTVNPPPAPANDLCSGAASLTVGVDFAANATAGTILGATTTSGLTPSCQSNSTFEVWYSVVVPSSGNLTIETRSATANGMTDSVVTVYTGACGTLTQIGCDDDGGNGFMSLLNLTGLTPGDVLYIAVWKFGAAAPTPTDSNFLVAAYDANLSVGGFDTSSFKYYPNPVSDVLNLSYSQTINEVTVFNFLGQQIITKQNNDLQAQVLMSDLPNGTYLVKVTTENGEHIVKVVKN</sequence>
<evidence type="ECO:0000259" key="5">
    <source>
        <dbReference type="Pfam" id="PF23759"/>
    </source>
</evidence>
<evidence type="ECO:0000256" key="2">
    <source>
        <dbReference type="SAM" id="SignalP"/>
    </source>
</evidence>
<evidence type="ECO:0000259" key="4">
    <source>
        <dbReference type="Pfam" id="PF19081"/>
    </source>
</evidence>
<feature type="domain" description="Secretion system C-terminal sorting" evidence="3">
    <location>
        <begin position="1566"/>
        <end position="1633"/>
    </location>
</feature>